<gene>
    <name evidence="1" type="ORF">JOH49_007339</name>
</gene>
<comment type="caution">
    <text evidence="1">The sequence shown here is derived from an EMBL/GenBank/DDBJ whole genome shotgun (WGS) entry which is preliminary data.</text>
</comment>
<protein>
    <submittedName>
        <fullName evidence="1">S-adenosylmethionine synthetase</fullName>
        <ecNumber evidence="1">2.5.1.6</ecNumber>
    </submittedName>
</protein>
<keyword evidence="1" id="KW-0808">Transferase</keyword>
<dbReference type="Gene3D" id="3.30.300.280">
    <property type="entry name" value="S-adenosylmethionine synthetase, C-terminal domain"/>
    <property type="match status" value="2"/>
</dbReference>
<dbReference type="EC" id="2.5.1.6" evidence="1"/>
<dbReference type="InterPro" id="IPR042544">
    <property type="entry name" value="AdoMet_synthase_3"/>
</dbReference>
<dbReference type="eggNOG" id="COG1812">
    <property type="taxonomic scope" value="Bacteria"/>
</dbReference>
<name>A0A1E3EK86_BRAEL</name>
<dbReference type="InterPro" id="IPR027790">
    <property type="entry name" value="AdoMet_synthase_2_family"/>
</dbReference>
<dbReference type="PANTHER" id="PTHR36697">
    <property type="entry name" value="S-ADENOSYLMETHIONINE SYNTHASE"/>
    <property type="match status" value="1"/>
</dbReference>
<dbReference type="AlphaFoldDB" id="A0A1E3EK86"/>
<sequence>MFELVISRLDVADEVEVVERKGLGHPDTICDALAETLSRNLCREYRSGFGRVLHHNVDKALLCAGKAVPAFGGGRVVEPIRILLAGRAISDEAIPVAQIAVEGSKSWLKANVHALDADHDVRIEALVRQGSQDLQALFSRRGAEGLPLANDTSFGVGHAPLSAVERLVLAVDQELHGRARTHDHPAWGEDIKIMAVRKGARLKLTVACAMVGRYLAGVDDYLEQKAALAARVRDWAGDRGFAECEVIVNAADDIESGSVYLTVTGTSAEGGDDGQVGRGNRVNGLITPCRPMSLEAAAGKNPVSHVGKIYNVLAARTAEKLVSLVPEVKEARCLFVSRIGAPVDNPALVHLHLATREGVPLEQVRGRTEEVVAAQLDRVPELIHELVAGTIGVF</sequence>
<evidence type="ECO:0000313" key="2">
    <source>
        <dbReference type="Proteomes" id="UP000673383"/>
    </source>
</evidence>
<accession>A0A1E3EK86</accession>
<evidence type="ECO:0000313" key="1">
    <source>
        <dbReference type="EMBL" id="MBP1297586.1"/>
    </source>
</evidence>
<dbReference type="Gene3D" id="3.30.300.10">
    <property type="match status" value="1"/>
</dbReference>
<dbReference type="GO" id="GO:0004478">
    <property type="term" value="F:methionine adenosyltransferase activity"/>
    <property type="evidence" value="ECO:0007669"/>
    <property type="project" value="UniProtKB-EC"/>
</dbReference>
<dbReference type="PANTHER" id="PTHR36697:SF1">
    <property type="entry name" value="S-ADENOSYLMETHIONINE SYNTHASE"/>
    <property type="match status" value="1"/>
</dbReference>
<proteinExistence type="predicted"/>
<dbReference type="EMBL" id="JAFICZ010000001">
    <property type="protein sequence ID" value="MBP1297586.1"/>
    <property type="molecule type" value="Genomic_DNA"/>
</dbReference>
<dbReference type="RefSeq" id="WP_069278333.1">
    <property type="nucleotide sequence ID" value="NZ_CP126034.1"/>
</dbReference>
<dbReference type="Proteomes" id="UP000673383">
    <property type="component" value="Unassembled WGS sequence"/>
</dbReference>
<reference evidence="1" key="1">
    <citation type="submission" date="2021-02" db="EMBL/GenBank/DDBJ databases">
        <title>Genomic Encyclopedia of Type Strains, Phase IV (KMG-V): Genome sequencing to study the core and pangenomes of soil and plant-associated prokaryotes.</title>
        <authorList>
            <person name="Whitman W."/>
        </authorList>
    </citation>
    <scope>NUCLEOTIDE SEQUENCE</scope>
    <source>
        <strain evidence="1">USDA 406</strain>
    </source>
</reference>
<dbReference type="NCBIfam" id="NF003366">
    <property type="entry name" value="PRK04439.1-5"/>
    <property type="match status" value="1"/>
</dbReference>
<dbReference type="OrthoDB" id="9770738at2"/>
<dbReference type="Pfam" id="PF01941">
    <property type="entry name" value="AdoMet_Synthase"/>
    <property type="match status" value="1"/>
</dbReference>
<organism evidence="1 2">
    <name type="scientific">Bradyrhizobium elkanii</name>
    <dbReference type="NCBI Taxonomy" id="29448"/>
    <lineage>
        <taxon>Bacteria</taxon>
        <taxon>Pseudomonadati</taxon>
        <taxon>Pseudomonadota</taxon>
        <taxon>Alphaproteobacteria</taxon>
        <taxon>Hyphomicrobiales</taxon>
        <taxon>Nitrobacteraceae</taxon>
        <taxon>Bradyrhizobium</taxon>
    </lineage>
</organism>